<reference evidence="7 8" key="2">
    <citation type="submission" date="2020-03" db="EMBL/GenBank/DDBJ databases">
        <authorList>
            <person name="Ichikawa N."/>
            <person name="Kimura A."/>
            <person name="Kitahashi Y."/>
            <person name="Uohara A."/>
        </authorList>
    </citation>
    <scope>NUCLEOTIDE SEQUENCE [LARGE SCALE GENOMIC DNA]</scope>
    <source>
        <strain evidence="7 8">NBRC 108638</strain>
    </source>
</reference>
<comment type="subcellular location">
    <subcellularLocation>
        <location evidence="1">Cell membrane</location>
        <topology evidence="1">Multi-pass membrane protein</topology>
    </subcellularLocation>
</comment>
<keyword evidence="5 6" id="KW-0472">Membrane</keyword>
<protein>
    <recommendedName>
        <fullName evidence="9">ABC transporter permease</fullName>
    </recommendedName>
</protein>
<keyword evidence="4 6" id="KW-1133">Transmembrane helix</keyword>
<evidence type="ECO:0000313" key="8">
    <source>
        <dbReference type="Proteomes" id="UP000482960"/>
    </source>
</evidence>
<evidence type="ECO:0000256" key="1">
    <source>
        <dbReference type="ARBA" id="ARBA00004651"/>
    </source>
</evidence>
<dbReference type="AlphaFoldDB" id="A0A6V8LHM0"/>
<feature type="transmembrane region" description="Helical" evidence="6">
    <location>
        <begin position="144"/>
        <end position="175"/>
    </location>
</feature>
<evidence type="ECO:0000256" key="2">
    <source>
        <dbReference type="ARBA" id="ARBA00022475"/>
    </source>
</evidence>
<evidence type="ECO:0008006" key="9">
    <source>
        <dbReference type="Google" id="ProtNLM"/>
    </source>
</evidence>
<comment type="caution">
    <text evidence="7">The sequence shown here is derived from an EMBL/GenBank/DDBJ whole genome shotgun (WGS) entry which is preliminary data.</text>
</comment>
<evidence type="ECO:0000256" key="5">
    <source>
        <dbReference type="ARBA" id="ARBA00023136"/>
    </source>
</evidence>
<dbReference type="EMBL" id="BLPG01000001">
    <property type="protein sequence ID" value="GFJ95110.1"/>
    <property type="molecule type" value="Genomic_DNA"/>
</dbReference>
<dbReference type="RefSeq" id="WP_173082539.1">
    <property type="nucleotide sequence ID" value="NZ_BLPG01000001.1"/>
</dbReference>
<dbReference type="Proteomes" id="UP000482960">
    <property type="component" value="Unassembled WGS sequence"/>
</dbReference>
<feature type="transmembrane region" description="Helical" evidence="6">
    <location>
        <begin position="55"/>
        <end position="76"/>
    </location>
</feature>
<evidence type="ECO:0000256" key="6">
    <source>
        <dbReference type="SAM" id="Phobius"/>
    </source>
</evidence>
<evidence type="ECO:0000256" key="3">
    <source>
        <dbReference type="ARBA" id="ARBA00022692"/>
    </source>
</evidence>
<reference evidence="7 8" key="1">
    <citation type="submission" date="2020-03" db="EMBL/GenBank/DDBJ databases">
        <title>Whole genome shotgun sequence of Phytohabitans rumicis NBRC 108638.</title>
        <authorList>
            <person name="Komaki H."/>
            <person name="Tamura T."/>
        </authorList>
    </citation>
    <scope>NUCLEOTIDE SEQUENCE [LARGE SCALE GENOMIC DNA]</scope>
    <source>
        <strain evidence="7 8">NBRC 108638</strain>
    </source>
</reference>
<keyword evidence="3 6" id="KW-0812">Transmembrane</keyword>
<sequence length="214" mass="21843">MGDGQRPADHPGGVSPLIATLGTFAAATGLAYILAGGQDMHGVPTALADTLGFGSFLGVPYTVLVALAVAAAGAFVMAQTRFGRYTAAIGSNEEAVRRAAVNVDRHIVKVYVLSGALSGLAGFVSLARFQTTTLNGHQTDMLQAILAVVIGGTSLSGGIGTVLGTVVGVAIPSVLTDGFVILGLEPFWQQVALGGALVGVVMVDQRRRRRNART</sequence>
<keyword evidence="2" id="KW-1003">Cell membrane</keyword>
<gene>
    <name evidence="7" type="ORF">Prum_087520</name>
</gene>
<dbReference type="PANTHER" id="PTHR32196:SF72">
    <property type="entry name" value="RIBOSE IMPORT PERMEASE PROTEIN RBSC"/>
    <property type="match status" value="1"/>
</dbReference>
<proteinExistence type="predicted"/>
<evidence type="ECO:0000313" key="7">
    <source>
        <dbReference type="EMBL" id="GFJ95110.1"/>
    </source>
</evidence>
<dbReference type="Pfam" id="PF02653">
    <property type="entry name" value="BPD_transp_2"/>
    <property type="match status" value="1"/>
</dbReference>
<dbReference type="GO" id="GO:0005886">
    <property type="term" value="C:plasma membrane"/>
    <property type="evidence" value="ECO:0007669"/>
    <property type="project" value="UniProtKB-SubCell"/>
</dbReference>
<dbReference type="PANTHER" id="PTHR32196">
    <property type="entry name" value="ABC TRANSPORTER PERMEASE PROTEIN YPHD-RELATED-RELATED"/>
    <property type="match status" value="1"/>
</dbReference>
<feature type="transmembrane region" description="Helical" evidence="6">
    <location>
        <begin position="12"/>
        <end position="35"/>
    </location>
</feature>
<accession>A0A6V8LHM0</accession>
<dbReference type="GO" id="GO:0022857">
    <property type="term" value="F:transmembrane transporter activity"/>
    <property type="evidence" value="ECO:0007669"/>
    <property type="project" value="InterPro"/>
</dbReference>
<organism evidence="7 8">
    <name type="scientific">Phytohabitans rumicis</name>
    <dbReference type="NCBI Taxonomy" id="1076125"/>
    <lineage>
        <taxon>Bacteria</taxon>
        <taxon>Bacillati</taxon>
        <taxon>Actinomycetota</taxon>
        <taxon>Actinomycetes</taxon>
        <taxon>Micromonosporales</taxon>
        <taxon>Micromonosporaceae</taxon>
    </lineage>
</organism>
<keyword evidence="8" id="KW-1185">Reference proteome</keyword>
<dbReference type="CDD" id="cd06579">
    <property type="entry name" value="TM_PBP1_transp_AraH_like"/>
    <property type="match status" value="1"/>
</dbReference>
<evidence type="ECO:0000256" key="4">
    <source>
        <dbReference type="ARBA" id="ARBA00022989"/>
    </source>
</evidence>
<dbReference type="InterPro" id="IPR001851">
    <property type="entry name" value="ABC_transp_permease"/>
</dbReference>
<name>A0A6V8LHM0_9ACTN</name>